<dbReference type="AlphaFoldDB" id="A0A1M6RCI6"/>
<gene>
    <name evidence="9" type="ORF">SAMN05444391_0593</name>
</gene>
<evidence type="ECO:0000259" key="8">
    <source>
        <dbReference type="PROSITE" id="PS50928"/>
    </source>
</evidence>
<evidence type="ECO:0000256" key="3">
    <source>
        <dbReference type="ARBA" id="ARBA00022475"/>
    </source>
</evidence>
<dbReference type="Proteomes" id="UP000189810">
    <property type="component" value="Chromosome I"/>
</dbReference>
<organism evidence="9 10">
    <name type="scientific">Thermocrinis minervae</name>
    <dbReference type="NCBI Taxonomy" id="381751"/>
    <lineage>
        <taxon>Bacteria</taxon>
        <taxon>Pseudomonadati</taxon>
        <taxon>Aquificota</taxon>
        <taxon>Aquificia</taxon>
        <taxon>Aquificales</taxon>
        <taxon>Aquificaceae</taxon>
        <taxon>Thermocrinis</taxon>
    </lineage>
</organism>
<keyword evidence="6 7" id="KW-0472">Membrane</keyword>
<dbReference type="InterPro" id="IPR035906">
    <property type="entry name" value="MetI-like_sf"/>
</dbReference>
<sequence>MFRFLFFRLLQAIPTVVGVTFLSFLLIKLAPGDYLDQLKLNPQVSPQTIEMLKKQYGLDQPIILQYLKWLKSAILFDLGYSFQYHAPVADLIKERIGNTLLLTVSSAILSWFFAFFLGFVAGMKEGSLLDKLIRLFSYTFMSVPSFFLAFLLILLSAKTGILPVGGIKSPNYDNLSTVGKVVDILRHMALPVLTLTLISTAGLLRLVRSSVIEFLNSPVVVMLKAKGVSQWVLIKHAIKNVLNPFTTLIGFEIAGLLSGAALVEIVLDWPGLGSLMLNAVLSQDLYLVMGGLYIGTLMLIVGNLIADLLLAWIDPRVREREVRI</sequence>
<feature type="transmembrane region" description="Helical" evidence="7">
    <location>
        <begin position="12"/>
        <end position="30"/>
    </location>
</feature>
<feature type="transmembrane region" description="Helical" evidence="7">
    <location>
        <begin position="245"/>
        <end position="267"/>
    </location>
</feature>
<dbReference type="RefSeq" id="WP_079653754.1">
    <property type="nucleotide sequence ID" value="NZ_LT670846.1"/>
</dbReference>
<keyword evidence="2 7" id="KW-0813">Transport</keyword>
<dbReference type="OrthoDB" id="9773221at2"/>
<dbReference type="PANTHER" id="PTHR30465">
    <property type="entry name" value="INNER MEMBRANE ABC TRANSPORTER"/>
    <property type="match status" value="1"/>
</dbReference>
<keyword evidence="3" id="KW-1003">Cell membrane</keyword>
<dbReference type="InterPro" id="IPR045621">
    <property type="entry name" value="BPD_transp_1_N"/>
</dbReference>
<keyword evidence="4 7" id="KW-0812">Transmembrane</keyword>
<evidence type="ECO:0000313" key="9">
    <source>
        <dbReference type="EMBL" id="SHK30205.1"/>
    </source>
</evidence>
<name>A0A1M6RCI6_9AQUI</name>
<dbReference type="GO" id="GO:0005886">
    <property type="term" value="C:plasma membrane"/>
    <property type="evidence" value="ECO:0007669"/>
    <property type="project" value="UniProtKB-SubCell"/>
</dbReference>
<accession>A0A1M6RCI6</accession>
<dbReference type="Pfam" id="PF00528">
    <property type="entry name" value="BPD_transp_1"/>
    <property type="match status" value="1"/>
</dbReference>
<feature type="transmembrane region" description="Helical" evidence="7">
    <location>
        <begin position="100"/>
        <end position="123"/>
    </location>
</feature>
<proteinExistence type="inferred from homology"/>
<comment type="similarity">
    <text evidence="7">Belongs to the binding-protein-dependent transport system permease family.</text>
</comment>
<protein>
    <submittedName>
        <fullName evidence="9">Peptide/nickel transport system permease protein</fullName>
    </submittedName>
</protein>
<feature type="transmembrane region" description="Helical" evidence="7">
    <location>
        <begin position="287"/>
        <end position="313"/>
    </location>
</feature>
<evidence type="ECO:0000313" key="10">
    <source>
        <dbReference type="Proteomes" id="UP000189810"/>
    </source>
</evidence>
<evidence type="ECO:0000256" key="5">
    <source>
        <dbReference type="ARBA" id="ARBA00022989"/>
    </source>
</evidence>
<evidence type="ECO:0000256" key="7">
    <source>
        <dbReference type="RuleBase" id="RU363032"/>
    </source>
</evidence>
<dbReference type="EMBL" id="LT670846">
    <property type="protein sequence ID" value="SHK30205.1"/>
    <property type="molecule type" value="Genomic_DNA"/>
</dbReference>
<comment type="subcellular location">
    <subcellularLocation>
        <location evidence="1 7">Cell membrane</location>
        <topology evidence="1 7">Multi-pass membrane protein</topology>
    </subcellularLocation>
</comment>
<dbReference type="Gene3D" id="1.10.3720.10">
    <property type="entry name" value="MetI-like"/>
    <property type="match status" value="1"/>
</dbReference>
<dbReference type="Pfam" id="PF19300">
    <property type="entry name" value="BPD_transp_1_N"/>
    <property type="match status" value="1"/>
</dbReference>
<feature type="transmembrane region" description="Helical" evidence="7">
    <location>
        <begin position="188"/>
        <end position="207"/>
    </location>
</feature>
<dbReference type="SUPFAM" id="SSF161098">
    <property type="entry name" value="MetI-like"/>
    <property type="match status" value="1"/>
</dbReference>
<dbReference type="PANTHER" id="PTHR30465:SF0">
    <property type="entry name" value="OLIGOPEPTIDE TRANSPORT SYSTEM PERMEASE PROTEIN APPB"/>
    <property type="match status" value="1"/>
</dbReference>
<feature type="transmembrane region" description="Helical" evidence="7">
    <location>
        <begin position="135"/>
        <end position="155"/>
    </location>
</feature>
<reference evidence="9 10" key="1">
    <citation type="submission" date="2016-11" db="EMBL/GenBank/DDBJ databases">
        <authorList>
            <person name="Jaros S."/>
            <person name="Januszkiewicz K."/>
            <person name="Wedrychowicz H."/>
        </authorList>
    </citation>
    <scope>NUCLEOTIDE SEQUENCE [LARGE SCALE GENOMIC DNA]</scope>
    <source>
        <strain evidence="9 10">DSM 19557</strain>
    </source>
</reference>
<evidence type="ECO:0000256" key="6">
    <source>
        <dbReference type="ARBA" id="ARBA00023136"/>
    </source>
</evidence>
<dbReference type="PROSITE" id="PS50928">
    <property type="entry name" value="ABC_TM1"/>
    <property type="match status" value="1"/>
</dbReference>
<evidence type="ECO:0000256" key="4">
    <source>
        <dbReference type="ARBA" id="ARBA00022692"/>
    </source>
</evidence>
<dbReference type="InterPro" id="IPR000515">
    <property type="entry name" value="MetI-like"/>
</dbReference>
<keyword evidence="10" id="KW-1185">Reference proteome</keyword>
<dbReference type="STRING" id="381751.SAMN05444391_0593"/>
<keyword evidence="5 7" id="KW-1133">Transmembrane helix</keyword>
<feature type="domain" description="ABC transmembrane type-1" evidence="8">
    <location>
        <begin position="96"/>
        <end position="310"/>
    </location>
</feature>
<dbReference type="GO" id="GO:0055085">
    <property type="term" value="P:transmembrane transport"/>
    <property type="evidence" value="ECO:0007669"/>
    <property type="project" value="InterPro"/>
</dbReference>
<evidence type="ECO:0000256" key="2">
    <source>
        <dbReference type="ARBA" id="ARBA00022448"/>
    </source>
</evidence>
<evidence type="ECO:0000256" key="1">
    <source>
        <dbReference type="ARBA" id="ARBA00004651"/>
    </source>
</evidence>